<evidence type="ECO:0000313" key="2">
    <source>
        <dbReference type="EMBL" id="MEJ8810157.1"/>
    </source>
</evidence>
<feature type="transmembrane region" description="Helical" evidence="1">
    <location>
        <begin position="40"/>
        <end position="59"/>
    </location>
</feature>
<feature type="transmembrane region" description="Helical" evidence="1">
    <location>
        <begin position="6"/>
        <end position="28"/>
    </location>
</feature>
<name>A0ABU8V918_9BURK</name>
<dbReference type="EMBL" id="JBBKZU010000001">
    <property type="protein sequence ID" value="MEJ8810157.1"/>
    <property type="molecule type" value="Genomic_DNA"/>
</dbReference>
<gene>
    <name evidence="2" type="ORF">WKW77_03710</name>
</gene>
<sequence length="137" mass="15306">MQMSPIIAVHLTAAVSALVLGPVVLWARRGRTQRPRLHRALGYAWVTLMVMTAVSAIFIRDFRLPNISGFTLIHLMVPAVFYGLGRAFWKLFRGDIRGHRLAMQVTYISACIVAGGFTLLPSRYLGQLLWGQWLGLA</sequence>
<keyword evidence="1" id="KW-0812">Transmembrane</keyword>
<keyword evidence="1" id="KW-1133">Transmembrane helix</keyword>
<feature type="transmembrane region" description="Helical" evidence="1">
    <location>
        <begin position="71"/>
        <end position="89"/>
    </location>
</feature>
<keyword evidence="1" id="KW-0472">Membrane</keyword>
<keyword evidence="3" id="KW-1185">Reference proteome</keyword>
<comment type="caution">
    <text evidence="2">The sequence shown here is derived from an EMBL/GenBank/DDBJ whole genome shotgun (WGS) entry which is preliminary data.</text>
</comment>
<dbReference type="RefSeq" id="WP_340355455.1">
    <property type="nucleotide sequence ID" value="NZ_JBBKZU010000001.1"/>
</dbReference>
<proteinExistence type="predicted"/>
<protein>
    <submittedName>
        <fullName evidence="2">DUF2306 domain-containing protein</fullName>
    </submittedName>
</protein>
<accession>A0ABU8V918</accession>
<dbReference type="Proteomes" id="UP001365846">
    <property type="component" value="Unassembled WGS sequence"/>
</dbReference>
<reference evidence="2 3" key="1">
    <citation type="submission" date="2024-03" db="EMBL/GenBank/DDBJ databases">
        <title>Novel species of the genus Variovorax.</title>
        <authorList>
            <person name="Liu Q."/>
            <person name="Xin Y.-H."/>
        </authorList>
    </citation>
    <scope>NUCLEOTIDE SEQUENCE [LARGE SCALE GENOMIC DNA]</scope>
    <source>
        <strain evidence="2 3">KACC 18899</strain>
    </source>
</reference>
<dbReference type="Pfam" id="PF10067">
    <property type="entry name" value="DUF2306"/>
    <property type="match status" value="1"/>
</dbReference>
<organism evidence="2 3">
    <name type="scientific">Variovorax ureilyticus</name>
    <dbReference type="NCBI Taxonomy" id="1836198"/>
    <lineage>
        <taxon>Bacteria</taxon>
        <taxon>Pseudomonadati</taxon>
        <taxon>Pseudomonadota</taxon>
        <taxon>Betaproteobacteria</taxon>
        <taxon>Burkholderiales</taxon>
        <taxon>Comamonadaceae</taxon>
        <taxon>Variovorax</taxon>
    </lineage>
</organism>
<dbReference type="InterPro" id="IPR018750">
    <property type="entry name" value="DUF2306_membrane"/>
</dbReference>
<evidence type="ECO:0000256" key="1">
    <source>
        <dbReference type="SAM" id="Phobius"/>
    </source>
</evidence>
<feature type="transmembrane region" description="Helical" evidence="1">
    <location>
        <begin position="101"/>
        <end position="120"/>
    </location>
</feature>
<evidence type="ECO:0000313" key="3">
    <source>
        <dbReference type="Proteomes" id="UP001365846"/>
    </source>
</evidence>